<evidence type="ECO:0000313" key="5">
    <source>
        <dbReference type="EMBL" id="CAB4191641.1"/>
    </source>
</evidence>
<dbReference type="InterPro" id="IPR029044">
    <property type="entry name" value="Nucleotide-diphossugar_trans"/>
</dbReference>
<dbReference type="EMBL" id="LR798369">
    <property type="protein sequence ID" value="CAB5227468.1"/>
    <property type="molecule type" value="Genomic_DNA"/>
</dbReference>
<dbReference type="EMBL" id="LR796926">
    <property type="protein sequence ID" value="CAB4175893.1"/>
    <property type="molecule type" value="Genomic_DNA"/>
</dbReference>
<dbReference type="Gene3D" id="3.90.550.20">
    <property type="match status" value="1"/>
</dbReference>
<dbReference type="PANTHER" id="PTHR46830:SF1">
    <property type="entry name" value="ALPHA-1,4-N-ACETYLGLUCOSAMINYLTRANSFERASE"/>
    <property type="match status" value="1"/>
</dbReference>
<reference evidence="3" key="1">
    <citation type="submission" date="2020-05" db="EMBL/GenBank/DDBJ databases">
        <authorList>
            <person name="Chiriac C."/>
            <person name="Salcher M."/>
            <person name="Ghai R."/>
            <person name="Kavagutti S V."/>
        </authorList>
    </citation>
    <scope>NUCLEOTIDE SEQUENCE</scope>
</reference>
<evidence type="ECO:0000313" key="7">
    <source>
        <dbReference type="EMBL" id="CAB4222329.1"/>
    </source>
</evidence>
<evidence type="ECO:0000313" key="2">
    <source>
        <dbReference type="EMBL" id="CAB4169445.1"/>
    </source>
</evidence>
<dbReference type="EMBL" id="LR797018">
    <property type="protein sequence ID" value="CAB4180970.1"/>
    <property type="molecule type" value="Genomic_DNA"/>
</dbReference>
<dbReference type="EMBL" id="LR797514">
    <property type="protein sequence ID" value="CAB4222329.1"/>
    <property type="molecule type" value="Genomic_DNA"/>
</dbReference>
<gene>
    <name evidence="4" type="ORF">UFOVP1072_5</name>
    <name evidence="5" type="ORF">UFOVP1211_67</name>
    <name evidence="6" type="ORF">UFOVP1420_56</name>
    <name evidence="8" type="ORF">UFOVP1518_55</name>
    <name evidence="7" type="ORF">UFOVP1657_49</name>
    <name evidence="1" type="ORF">UFOVP475_68</name>
    <name evidence="2" type="ORF">UFOVP897_30</name>
    <name evidence="3" type="ORF">UFOVP984_68</name>
</gene>
<keyword evidence="3" id="KW-0808">Transferase</keyword>
<dbReference type="Pfam" id="PF04488">
    <property type="entry name" value="Gly_transf_sug"/>
    <property type="match status" value="1"/>
</dbReference>
<dbReference type="EMBL" id="LR797171">
    <property type="protein sequence ID" value="CAB4191641.1"/>
    <property type="molecule type" value="Genomic_DNA"/>
</dbReference>
<organism evidence="3">
    <name type="scientific">uncultured Caudovirales phage</name>
    <dbReference type="NCBI Taxonomy" id="2100421"/>
    <lineage>
        <taxon>Viruses</taxon>
        <taxon>Duplodnaviria</taxon>
        <taxon>Heunggongvirae</taxon>
        <taxon>Uroviricota</taxon>
        <taxon>Caudoviricetes</taxon>
        <taxon>Peduoviridae</taxon>
        <taxon>Maltschvirus</taxon>
        <taxon>Maltschvirus maltsch</taxon>
    </lineage>
</organism>
<accession>A0A6J5PVP0</accession>
<evidence type="ECO:0000313" key="6">
    <source>
        <dbReference type="EMBL" id="CAB4211910.1"/>
    </source>
</evidence>
<dbReference type="PANTHER" id="PTHR46830">
    <property type="entry name" value="TRANSFERASE, PUTATIVE-RELATED"/>
    <property type="match status" value="1"/>
</dbReference>
<dbReference type="EMBL" id="LR796460">
    <property type="protein sequence ID" value="CAB4145936.1"/>
    <property type="molecule type" value="Genomic_DNA"/>
</dbReference>
<protein>
    <submittedName>
        <fullName evidence="3">Glycosyltransferase, DXD sugar-binding motif</fullName>
    </submittedName>
</protein>
<dbReference type="GO" id="GO:0016740">
    <property type="term" value="F:transferase activity"/>
    <property type="evidence" value="ECO:0007669"/>
    <property type="project" value="UniProtKB-KW"/>
</dbReference>
<dbReference type="SUPFAM" id="SSF53448">
    <property type="entry name" value="Nucleotide-diphospho-sugar transferases"/>
    <property type="match status" value="1"/>
</dbReference>
<name>A0A6J5PVP0_9CAUD</name>
<sequence>MRVILESPYAGRRKLMIPNIVHFMFFSGENARKFSYINYLAIKRASDVQQPDVIYLYYDHDFPDNRHWQAALQYVKPVKLTPPAILGGIKLIYPQYKADFVRLSQLYTSGGIYLDTDMILLKKLNPLMGHECVLGVESYVNHAIGSNTVDVEKVQSISNALIMAEPKSRFIDLWLERMPDALKSDIWAYHAVVLPMELYKENIDLVSLQPKQSFVPFDFRDDFIFRVGSEAVIEGLRRLEGAYSIHMWETIWSDRMCEIDDAYMENFNNTFTNLF</sequence>
<evidence type="ECO:0000313" key="8">
    <source>
        <dbReference type="EMBL" id="CAB5227468.1"/>
    </source>
</evidence>
<dbReference type="InterPro" id="IPR007577">
    <property type="entry name" value="GlycoTrfase_DXD_sugar-bd_CS"/>
</dbReference>
<evidence type="ECO:0000313" key="3">
    <source>
        <dbReference type="EMBL" id="CAB4175893.1"/>
    </source>
</evidence>
<proteinExistence type="predicted"/>
<dbReference type="EMBL" id="LR796847">
    <property type="protein sequence ID" value="CAB4169445.1"/>
    <property type="molecule type" value="Genomic_DNA"/>
</dbReference>
<evidence type="ECO:0000313" key="1">
    <source>
        <dbReference type="EMBL" id="CAB4145936.1"/>
    </source>
</evidence>
<dbReference type="EMBL" id="LR797376">
    <property type="protein sequence ID" value="CAB4211910.1"/>
    <property type="molecule type" value="Genomic_DNA"/>
</dbReference>
<evidence type="ECO:0000313" key="4">
    <source>
        <dbReference type="EMBL" id="CAB4180970.1"/>
    </source>
</evidence>